<name>A0A2H5PF31_CITUN</name>
<comment type="caution">
    <text evidence="1">The sequence shown here is derived from an EMBL/GenBank/DDBJ whole genome shotgun (WGS) entry which is preliminary data.</text>
</comment>
<evidence type="ECO:0000313" key="1">
    <source>
        <dbReference type="EMBL" id="GAY50967.1"/>
    </source>
</evidence>
<reference evidence="1 2" key="1">
    <citation type="journal article" date="2017" name="Front. Genet.">
        <title>Draft sequencing of the heterozygous diploid genome of Satsuma (Citrus unshiu Marc.) using a hybrid assembly approach.</title>
        <authorList>
            <person name="Shimizu T."/>
            <person name="Tanizawa Y."/>
            <person name="Mochizuki T."/>
            <person name="Nagasaki H."/>
            <person name="Yoshioka T."/>
            <person name="Toyoda A."/>
            <person name="Fujiyama A."/>
            <person name="Kaminuma E."/>
            <person name="Nakamura Y."/>
        </authorList>
    </citation>
    <scope>NUCLEOTIDE SEQUENCE [LARGE SCALE GENOMIC DNA]</scope>
    <source>
        <strain evidence="2">cv. Miyagawa wase</strain>
    </source>
</reference>
<gene>
    <name evidence="1" type="ORF">CUMW_130700</name>
</gene>
<evidence type="ECO:0000313" key="2">
    <source>
        <dbReference type="Proteomes" id="UP000236630"/>
    </source>
</evidence>
<organism evidence="1 2">
    <name type="scientific">Citrus unshiu</name>
    <name type="common">Satsuma mandarin</name>
    <name type="synonym">Citrus nobilis var. unshiu</name>
    <dbReference type="NCBI Taxonomy" id="55188"/>
    <lineage>
        <taxon>Eukaryota</taxon>
        <taxon>Viridiplantae</taxon>
        <taxon>Streptophyta</taxon>
        <taxon>Embryophyta</taxon>
        <taxon>Tracheophyta</taxon>
        <taxon>Spermatophyta</taxon>
        <taxon>Magnoliopsida</taxon>
        <taxon>eudicotyledons</taxon>
        <taxon>Gunneridae</taxon>
        <taxon>Pentapetalae</taxon>
        <taxon>rosids</taxon>
        <taxon>malvids</taxon>
        <taxon>Sapindales</taxon>
        <taxon>Rutaceae</taxon>
        <taxon>Aurantioideae</taxon>
        <taxon>Citrus</taxon>
    </lineage>
</organism>
<dbReference type="InterPro" id="IPR042172">
    <property type="entry name" value="Adenosylhomocyst_ase-like_sf"/>
</dbReference>
<dbReference type="EMBL" id="BDQV01000067">
    <property type="protein sequence ID" value="GAY50967.1"/>
    <property type="molecule type" value="Genomic_DNA"/>
</dbReference>
<dbReference type="Proteomes" id="UP000236630">
    <property type="component" value="Unassembled WGS sequence"/>
</dbReference>
<proteinExistence type="predicted"/>
<keyword evidence="2" id="KW-1185">Reference proteome</keyword>
<accession>A0A2H5PF31</accession>
<dbReference type="Gene3D" id="3.40.50.1480">
    <property type="entry name" value="Adenosylhomocysteinase-like"/>
    <property type="match status" value="1"/>
</dbReference>
<sequence>MHTRILSLNLLQSFSTFVQPKTNSKETRMTVTMSRAETGRDYKVKDISQADFGRLEIILAEVKILQRSMSGPRRWWTPEGL</sequence>
<dbReference type="STRING" id="55188.A0A2H5PF31"/>
<dbReference type="AlphaFoldDB" id="A0A2H5PF31"/>
<protein>
    <submittedName>
        <fullName evidence="1">Uncharacterized protein</fullName>
    </submittedName>
</protein>